<evidence type="ECO:0000313" key="1">
    <source>
        <dbReference type="EMBL" id="KAL3813090.1"/>
    </source>
</evidence>
<name>A0ABD3RUG7_9LAMI</name>
<dbReference type="AlphaFoldDB" id="A0ABD3RUG7"/>
<dbReference type="Proteomes" id="UP001634393">
    <property type="component" value="Unassembled WGS sequence"/>
</dbReference>
<reference evidence="1 2" key="1">
    <citation type="submission" date="2024-12" db="EMBL/GenBank/DDBJ databases">
        <title>The unique morphological basis and parallel evolutionary history of personate flowers in Penstemon.</title>
        <authorList>
            <person name="Depatie T.H."/>
            <person name="Wessinger C.A."/>
        </authorList>
    </citation>
    <scope>NUCLEOTIDE SEQUENCE [LARGE SCALE GENOMIC DNA]</scope>
    <source>
        <strain evidence="1">WTNN_2</strain>
        <tissue evidence="1">Leaf</tissue>
    </source>
</reference>
<organism evidence="1 2">
    <name type="scientific">Penstemon smallii</name>
    <dbReference type="NCBI Taxonomy" id="265156"/>
    <lineage>
        <taxon>Eukaryota</taxon>
        <taxon>Viridiplantae</taxon>
        <taxon>Streptophyta</taxon>
        <taxon>Embryophyta</taxon>
        <taxon>Tracheophyta</taxon>
        <taxon>Spermatophyta</taxon>
        <taxon>Magnoliopsida</taxon>
        <taxon>eudicotyledons</taxon>
        <taxon>Gunneridae</taxon>
        <taxon>Pentapetalae</taxon>
        <taxon>asterids</taxon>
        <taxon>lamiids</taxon>
        <taxon>Lamiales</taxon>
        <taxon>Plantaginaceae</taxon>
        <taxon>Cheloneae</taxon>
        <taxon>Penstemon</taxon>
    </lineage>
</organism>
<accession>A0ABD3RUG7</accession>
<keyword evidence="2" id="KW-1185">Reference proteome</keyword>
<protein>
    <submittedName>
        <fullName evidence="1">Uncharacterized protein</fullName>
    </submittedName>
</protein>
<comment type="caution">
    <text evidence="1">The sequence shown here is derived from an EMBL/GenBank/DDBJ whole genome shotgun (WGS) entry which is preliminary data.</text>
</comment>
<proteinExistence type="predicted"/>
<sequence>MAQYPSHTMDPSSCKALETNLHVNGWLKLTRLSHFFAISLLSVIL</sequence>
<evidence type="ECO:0000313" key="2">
    <source>
        <dbReference type="Proteomes" id="UP001634393"/>
    </source>
</evidence>
<dbReference type="EMBL" id="JBJXBP010000008">
    <property type="protein sequence ID" value="KAL3813090.1"/>
    <property type="molecule type" value="Genomic_DNA"/>
</dbReference>
<gene>
    <name evidence="1" type="ORF">ACJIZ3_014358</name>
</gene>